<organism evidence="2 3">
    <name type="scientific">Haemonchus contortus</name>
    <name type="common">Barber pole worm</name>
    <dbReference type="NCBI Taxonomy" id="6289"/>
    <lineage>
        <taxon>Eukaryota</taxon>
        <taxon>Metazoa</taxon>
        <taxon>Ecdysozoa</taxon>
        <taxon>Nematoda</taxon>
        <taxon>Chromadorea</taxon>
        <taxon>Rhabditida</taxon>
        <taxon>Rhabditina</taxon>
        <taxon>Rhabditomorpha</taxon>
        <taxon>Strongyloidea</taxon>
        <taxon>Trichostrongylidae</taxon>
        <taxon>Haemonchus</taxon>
    </lineage>
</organism>
<feature type="transmembrane region" description="Helical" evidence="1">
    <location>
        <begin position="69"/>
        <end position="94"/>
    </location>
</feature>
<proteinExistence type="predicted"/>
<feature type="transmembrane region" description="Helical" evidence="1">
    <location>
        <begin position="33"/>
        <end position="57"/>
    </location>
</feature>
<keyword evidence="1" id="KW-0472">Membrane</keyword>
<dbReference type="AlphaFoldDB" id="A0A7I4YQB1"/>
<evidence type="ECO:0000256" key="1">
    <source>
        <dbReference type="SAM" id="Phobius"/>
    </source>
</evidence>
<feature type="transmembrane region" description="Helical" evidence="1">
    <location>
        <begin position="246"/>
        <end position="264"/>
    </location>
</feature>
<name>A0A7I4YQB1_HAECO</name>
<dbReference type="Proteomes" id="UP000025227">
    <property type="component" value="Unplaced"/>
</dbReference>
<feature type="transmembrane region" description="Helical" evidence="1">
    <location>
        <begin position="115"/>
        <end position="140"/>
    </location>
</feature>
<evidence type="ECO:0000313" key="3">
    <source>
        <dbReference type="WBParaSite" id="HCON_00126840-00001"/>
    </source>
</evidence>
<dbReference type="SUPFAM" id="SSF81321">
    <property type="entry name" value="Family A G protein-coupled receptor-like"/>
    <property type="match status" value="1"/>
</dbReference>
<keyword evidence="1" id="KW-0812">Transmembrane</keyword>
<accession>A0A7I4YQB1</accession>
<dbReference type="PANTHER" id="PTHR31552">
    <property type="entry name" value="SERPENTINE RECEPTOR CLASS GAMMA"/>
    <property type="match status" value="1"/>
</dbReference>
<keyword evidence="2" id="KW-1185">Reference proteome</keyword>
<protein>
    <submittedName>
        <fullName evidence="3">Serpentine receptor class gamma</fullName>
    </submittedName>
</protein>
<feature type="transmembrane region" description="Helical" evidence="1">
    <location>
        <begin position="160"/>
        <end position="185"/>
    </location>
</feature>
<reference evidence="3" key="1">
    <citation type="submission" date="2020-12" db="UniProtKB">
        <authorList>
            <consortium name="WormBaseParasite"/>
        </authorList>
    </citation>
    <scope>IDENTIFICATION</scope>
    <source>
        <strain evidence="3">MHco3</strain>
    </source>
</reference>
<dbReference type="PANTHER" id="PTHR31552:SF8">
    <property type="entry name" value="SERPENTINE RECEPTOR CLASS GAMMA"/>
    <property type="match status" value="1"/>
</dbReference>
<evidence type="ECO:0000313" key="2">
    <source>
        <dbReference type="Proteomes" id="UP000025227"/>
    </source>
</evidence>
<feature type="transmembrane region" description="Helical" evidence="1">
    <location>
        <begin position="206"/>
        <end position="226"/>
    </location>
</feature>
<dbReference type="WBParaSite" id="HCON_00126840-00001">
    <property type="protein sequence ID" value="HCON_00126840-00001"/>
    <property type="gene ID" value="HCON_00126840"/>
</dbReference>
<sequence length="307" mass="34645">KMVHNVAQTIIEGFLHYATSITISFKAKTFKNAFYAIFVATGITDTASLFTCCFLRLNRELGLGEEYRVVLLSCYIFSGSAFIAHLLGETLITINRYSALCLLNKYDLIWTKKNVWAAVVIQYIVSFAVFAHTIGVEMIYVRTSDGSVIYKGIDKGTDVIIRSTYFIASMIYATIGICINTRILIEWRRLRKIDGCLKDRHHDTGLLLYALVAYICSMLVCAQQLTKAIAVNASMDELSVWASMQYFWIYDVMVSAPPFSLLLLSSDLRQEKLNSFRQNANQSVMTISVTAPSARKTVDRRTQSMCI</sequence>
<dbReference type="InterPro" id="IPR019426">
    <property type="entry name" value="7TM_GPCR_serpentine_rcpt_Srv"/>
</dbReference>
<keyword evidence="1" id="KW-1133">Transmembrane helix</keyword>
<dbReference type="Pfam" id="PF10323">
    <property type="entry name" value="7TM_GPCR_Srv"/>
    <property type="match status" value="1"/>
</dbReference>
<dbReference type="Gene3D" id="1.20.1070.10">
    <property type="entry name" value="Rhodopsin 7-helix transmembrane proteins"/>
    <property type="match status" value="1"/>
</dbReference>